<organism evidence="1 2">
    <name type="scientific">Echinococcus granulosus</name>
    <name type="common">Hydatid tapeworm</name>
    <dbReference type="NCBI Taxonomy" id="6210"/>
    <lineage>
        <taxon>Eukaryota</taxon>
        <taxon>Metazoa</taxon>
        <taxon>Spiralia</taxon>
        <taxon>Lophotrochozoa</taxon>
        <taxon>Platyhelminthes</taxon>
        <taxon>Cestoda</taxon>
        <taxon>Eucestoda</taxon>
        <taxon>Cyclophyllidea</taxon>
        <taxon>Taeniidae</taxon>
        <taxon>Echinococcus</taxon>
        <taxon>Echinococcus granulosus group</taxon>
    </lineage>
</organism>
<dbReference type="Proteomes" id="UP000019149">
    <property type="component" value="Unassembled WGS sequence"/>
</dbReference>
<dbReference type="RefSeq" id="XP_024345193.1">
    <property type="nucleotide sequence ID" value="XM_024500393.1"/>
</dbReference>
<gene>
    <name evidence="1" type="ORF">EGR_11146</name>
</gene>
<accession>W6U6P8</accession>
<protein>
    <submittedName>
        <fullName evidence="1">Uncharacterized protein</fullName>
    </submittedName>
</protein>
<name>W6U6P8_ECHGR</name>
<keyword evidence="2" id="KW-1185">Reference proteome</keyword>
<reference evidence="1 2" key="1">
    <citation type="journal article" date="2013" name="Nat. Genet.">
        <title>The genome of the hydatid tapeworm Echinococcus granulosus.</title>
        <authorList>
            <person name="Zheng H."/>
            <person name="Zhang W."/>
            <person name="Zhang L."/>
            <person name="Zhang Z."/>
            <person name="Li J."/>
            <person name="Lu G."/>
            <person name="Zhu Y."/>
            <person name="Wang Y."/>
            <person name="Huang Y."/>
            <person name="Liu J."/>
            <person name="Kang H."/>
            <person name="Chen J."/>
            <person name="Wang L."/>
            <person name="Chen A."/>
            <person name="Yu S."/>
            <person name="Gao Z."/>
            <person name="Jin L."/>
            <person name="Gu W."/>
            <person name="Wang Z."/>
            <person name="Zhao L."/>
            <person name="Shi B."/>
            <person name="Wen H."/>
            <person name="Lin R."/>
            <person name="Jones M.K."/>
            <person name="Brejova B."/>
            <person name="Vinar T."/>
            <person name="Zhao G."/>
            <person name="McManus D.P."/>
            <person name="Chen Z."/>
            <person name="Zhou Y."/>
            <person name="Wang S."/>
        </authorList>
    </citation>
    <scope>NUCLEOTIDE SEQUENCE [LARGE SCALE GENOMIC DNA]</scope>
</reference>
<comment type="caution">
    <text evidence="1">The sequence shown here is derived from an EMBL/GenBank/DDBJ whole genome shotgun (WGS) entry which is preliminary data.</text>
</comment>
<proteinExistence type="predicted"/>
<dbReference type="KEGG" id="egl:EGR_11146"/>
<dbReference type="GeneID" id="36346859"/>
<evidence type="ECO:0000313" key="1">
    <source>
        <dbReference type="EMBL" id="EUB53997.1"/>
    </source>
</evidence>
<dbReference type="EMBL" id="APAU02000414">
    <property type="protein sequence ID" value="EUB53997.1"/>
    <property type="molecule type" value="Genomic_DNA"/>
</dbReference>
<dbReference type="AlphaFoldDB" id="W6U6P8"/>
<evidence type="ECO:0000313" key="2">
    <source>
        <dbReference type="Proteomes" id="UP000019149"/>
    </source>
</evidence>
<sequence>MTLIISVTSGNHLTRSIKFQECQLIALWLPIFLGVDIYS</sequence>
<dbReference type="CTD" id="36346859"/>